<evidence type="ECO:0000313" key="3">
    <source>
        <dbReference type="Proteomes" id="UP001597114"/>
    </source>
</evidence>
<feature type="transmembrane region" description="Helical" evidence="1">
    <location>
        <begin position="30"/>
        <end position="53"/>
    </location>
</feature>
<reference evidence="3" key="1">
    <citation type="journal article" date="2019" name="Int. J. Syst. Evol. Microbiol.">
        <title>The Global Catalogue of Microorganisms (GCM) 10K type strain sequencing project: providing services to taxonomists for standard genome sequencing and annotation.</title>
        <authorList>
            <consortium name="The Broad Institute Genomics Platform"/>
            <consortium name="The Broad Institute Genome Sequencing Center for Infectious Disease"/>
            <person name="Wu L."/>
            <person name="Ma J."/>
        </authorList>
    </citation>
    <scope>NUCLEOTIDE SEQUENCE [LARGE SCALE GENOMIC DNA]</scope>
    <source>
        <strain evidence="3">CCM 7043</strain>
    </source>
</reference>
<gene>
    <name evidence="2" type="ORF">ACFSJD_32935</name>
</gene>
<dbReference type="Proteomes" id="UP001597114">
    <property type="component" value="Unassembled WGS sequence"/>
</dbReference>
<protein>
    <submittedName>
        <fullName evidence="2">Uncharacterized protein</fullName>
    </submittedName>
</protein>
<dbReference type="EMBL" id="JBHUCO010000045">
    <property type="protein sequence ID" value="MFD1522343.1"/>
    <property type="molecule type" value="Genomic_DNA"/>
</dbReference>
<keyword evidence="1" id="KW-1133">Transmembrane helix</keyword>
<sequence length="61" mass="6182">MTIGALGGLALGALTATVLAVTVPEAMGRPWIEMLVVLTGVIAGILIGLMPGLRFHAGKLK</sequence>
<comment type="caution">
    <text evidence="2">The sequence shown here is derived from an EMBL/GenBank/DDBJ whole genome shotgun (WGS) entry which is preliminary data.</text>
</comment>
<dbReference type="RefSeq" id="WP_344723707.1">
    <property type="nucleotide sequence ID" value="NZ_BAAAUS010000023.1"/>
</dbReference>
<proteinExistence type="predicted"/>
<evidence type="ECO:0000256" key="1">
    <source>
        <dbReference type="SAM" id="Phobius"/>
    </source>
</evidence>
<keyword evidence="3" id="KW-1185">Reference proteome</keyword>
<keyword evidence="1" id="KW-0812">Transmembrane</keyword>
<accession>A0ABW4F464</accession>
<keyword evidence="1" id="KW-0472">Membrane</keyword>
<name>A0ABW4F464_9PSEU</name>
<organism evidence="2 3">
    <name type="scientific">Pseudonocardia yunnanensis</name>
    <dbReference type="NCBI Taxonomy" id="58107"/>
    <lineage>
        <taxon>Bacteria</taxon>
        <taxon>Bacillati</taxon>
        <taxon>Actinomycetota</taxon>
        <taxon>Actinomycetes</taxon>
        <taxon>Pseudonocardiales</taxon>
        <taxon>Pseudonocardiaceae</taxon>
        <taxon>Pseudonocardia</taxon>
    </lineage>
</organism>
<evidence type="ECO:0000313" key="2">
    <source>
        <dbReference type="EMBL" id="MFD1522343.1"/>
    </source>
</evidence>